<dbReference type="PANTHER" id="PTHR48050:SF13">
    <property type="entry name" value="STEROL 3-BETA-GLUCOSYLTRANSFERASE UGT80A2"/>
    <property type="match status" value="1"/>
</dbReference>
<dbReference type="PANTHER" id="PTHR48050">
    <property type="entry name" value="STEROL 3-BETA-GLUCOSYLTRANSFERASE"/>
    <property type="match status" value="1"/>
</dbReference>
<name>A0A8J6T899_9DELT</name>
<dbReference type="FunFam" id="3.40.50.2000:FF:000009">
    <property type="entry name" value="Sterol 3-beta-glucosyltransferase UGT80A2"/>
    <property type="match status" value="1"/>
</dbReference>
<gene>
    <name evidence="3" type="ORF">H8E19_08090</name>
</gene>
<evidence type="ECO:0000259" key="1">
    <source>
        <dbReference type="Pfam" id="PF03033"/>
    </source>
</evidence>
<dbReference type="CDD" id="cd03784">
    <property type="entry name" value="GT1_Gtf-like"/>
    <property type="match status" value="1"/>
</dbReference>
<dbReference type="GO" id="GO:0033072">
    <property type="term" value="P:vancomycin biosynthetic process"/>
    <property type="evidence" value="ECO:0007669"/>
    <property type="project" value="UniProtKB-ARBA"/>
</dbReference>
<dbReference type="Gene3D" id="3.40.50.2000">
    <property type="entry name" value="Glycogen Phosphorylase B"/>
    <property type="match status" value="2"/>
</dbReference>
<dbReference type="SUPFAM" id="SSF53756">
    <property type="entry name" value="UDP-Glycosyltransferase/glycogen phosphorylase"/>
    <property type="match status" value="1"/>
</dbReference>
<dbReference type="AlphaFoldDB" id="A0A8J6T899"/>
<sequence>MATIVMTTRGTFGDHFPFIMMGQELKRRGHRVRLGINRSMQAFARKFHLDCFDCGPVMGIEEAQKDAACWNYWNPPKPAYHVKNFKVAEKYGSLIEACREADILICASNFFMGAVIQHVLNVPLISICLAPVQVCAPMKGHLGIDIGDSRFTEWHEIFQQMHKCFYRELEEIRQNLLDLPEAMFTDEWWEDNMISRRLILAASPHFARPAGKYDGALTAGFIFYEEPSWGEWRPGAELESFVEPEPSPLVLSFSSLPLQDPRRVMEIHVAAAQKLGRRLLVQKGWAGFEKDHIPSNTGTNGIMLVDFLPHDWVFSRTAAVIHHGGTGTTGRALRNGCPMLIEPYGNDQFFNARRVLELTVGAAMHPFELTADGLARVLEEKVLGAQYRINAEALKEKISAEDGIQSTCDFVERIV</sequence>
<comment type="caution">
    <text evidence="3">The sequence shown here is derived from an EMBL/GenBank/DDBJ whole genome shotgun (WGS) entry which is preliminary data.</text>
</comment>
<organism evidence="3 4">
    <name type="scientific">Candidatus Desulfacyla euxinica</name>
    <dbReference type="NCBI Taxonomy" id="2841693"/>
    <lineage>
        <taxon>Bacteria</taxon>
        <taxon>Deltaproteobacteria</taxon>
        <taxon>Candidatus Desulfacyla</taxon>
    </lineage>
</organism>
<dbReference type="Pfam" id="PF06722">
    <property type="entry name" value="EryCIII-like_C"/>
    <property type="match status" value="1"/>
</dbReference>
<dbReference type="InterPro" id="IPR010610">
    <property type="entry name" value="EryCIII-like_C"/>
</dbReference>
<proteinExistence type="predicted"/>
<feature type="domain" description="Glycosyltransferase family 28 N-terminal" evidence="1">
    <location>
        <begin position="4"/>
        <end position="49"/>
    </location>
</feature>
<dbReference type="Proteomes" id="UP000650524">
    <property type="component" value="Unassembled WGS sequence"/>
</dbReference>
<reference evidence="3 4" key="1">
    <citation type="submission" date="2020-08" db="EMBL/GenBank/DDBJ databases">
        <title>Bridging the membrane lipid divide: bacteria of the FCB group superphylum have the potential to synthesize archaeal ether lipids.</title>
        <authorList>
            <person name="Villanueva L."/>
            <person name="Von Meijenfeldt F.A.B."/>
            <person name="Westbye A.B."/>
            <person name="Yadav S."/>
            <person name="Hopmans E.C."/>
            <person name="Dutilh B.E."/>
            <person name="Sinninghe Damste J.S."/>
        </authorList>
    </citation>
    <scope>NUCLEOTIDE SEQUENCE [LARGE SCALE GENOMIC DNA]</scope>
    <source>
        <strain evidence="3">NIOZ-UU27</strain>
    </source>
</reference>
<dbReference type="InterPro" id="IPR050426">
    <property type="entry name" value="Glycosyltransferase_28"/>
</dbReference>
<evidence type="ECO:0000313" key="4">
    <source>
        <dbReference type="Proteomes" id="UP000650524"/>
    </source>
</evidence>
<dbReference type="Pfam" id="PF03033">
    <property type="entry name" value="Glyco_transf_28"/>
    <property type="match status" value="1"/>
</dbReference>
<dbReference type="GO" id="GO:0005975">
    <property type="term" value="P:carbohydrate metabolic process"/>
    <property type="evidence" value="ECO:0007669"/>
    <property type="project" value="InterPro"/>
</dbReference>
<dbReference type="EMBL" id="JACNJD010000203">
    <property type="protein sequence ID" value="MBC8177353.1"/>
    <property type="molecule type" value="Genomic_DNA"/>
</dbReference>
<evidence type="ECO:0000313" key="3">
    <source>
        <dbReference type="EMBL" id="MBC8177353.1"/>
    </source>
</evidence>
<dbReference type="InterPro" id="IPR002213">
    <property type="entry name" value="UDP_glucos_trans"/>
</dbReference>
<evidence type="ECO:0000259" key="2">
    <source>
        <dbReference type="Pfam" id="PF06722"/>
    </source>
</evidence>
<dbReference type="InterPro" id="IPR004276">
    <property type="entry name" value="GlycoTrans_28_N"/>
</dbReference>
<protein>
    <submittedName>
        <fullName evidence="3">Glycosyltransferase family 1 protein</fullName>
    </submittedName>
</protein>
<feature type="domain" description="Erythromycin biosynthesis protein CIII-like C-terminal" evidence="2">
    <location>
        <begin position="300"/>
        <end position="401"/>
    </location>
</feature>
<accession>A0A8J6T899</accession>
<dbReference type="GO" id="GO:0016758">
    <property type="term" value="F:hexosyltransferase activity"/>
    <property type="evidence" value="ECO:0007669"/>
    <property type="project" value="InterPro"/>
</dbReference>
<dbReference type="GO" id="GO:0008194">
    <property type="term" value="F:UDP-glycosyltransferase activity"/>
    <property type="evidence" value="ECO:0007669"/>
    <property type="project" value="InterPro"/>
</dbReference>